<protein>
    <submittedName>
        <fullName evidence="1">Uncharacterized protein</fullName>
    </submittedName>
</protein>
<accession>A0A5J5AHD8</accession>
<gene>
    <name evidence="1" type="ORF">F0562_033919</name>
</gene>
<name>A0A5J5AHD8_9ASTE</name>
<proteinExistence type="predicted"/>
<dbReference type="AlphaFoldDB" id="A0A5J5AHD8"/>
<organism evidence="1 2">
    <name type="scientific">Nyssa sinensis</name>
    <dbReference type="NCBI Taxonomy" id="561372"/>
    <lineage>
        <taxon>Eukaryota</taxon>
        <taxon>Viridiplantae</taxon>
        <taxon>Streptophyta</taxon>
        <taxon>Embryophyta</taxon>
        <taxon>Tracheophyta</taxon>
        <taxon>Spermatophyta</taxon>
        <taxon>Magnoliopsida</taxon>
        <taxon>eudicotyledons</taxon>
        <taxon>Gunneridae</taxon>
        <taxon>Pentapetalae</taxon>
        <taxon>asterids</taxon>
        <taxon>Cornales</taxon>
        <taxon>Nyssaceae</taxon>
        <taxon>Nyssa</taxon>
    </lineage>
</organism>
<keyword evidence="2" id="KW-1185">Reference proteome</keyword>
<evidence type="ECO:0000313" key="1">
    <source>
        <dbReference type="EMBL" id="KAA8529282.1"/>
    </source>
</evidence>
<evidence type="ECO:0000313" key="2">
    <source>
        <dbReference type="Proteomes" id="UP000325577"/>
    </source>
</evidence>
<reference evidence="1 2" key="1">
    <citation type="submission" date="2019-09" db="EMBL/GenBank/DDBJ databases">
        <title>A chromosome-level genome assembly of the Chinese tupelo Nyssa sinensis.</title>
        <authorList>
            <person name="Yang X."/>
            <person name="Kang M."/>
            <person name="Yang Y."/>
            <person name="Xiong H."/>
            <person name="Wang M."/>
            <person name="Zhang Z."/>
            <person name="Wang Z."/>
            <person name="Wu H."/>
            <person name="Ma T."/>
            <person name="Liu J."/>
            <person name="Xi Z."/>
        </authorList>
    </citation>
    <scope>NUCLEOTIDE SEQUENCE [LARGE SCALE GENOMIC DNA]</scope>
    <source>
        <strain evidence="1">J267</strain>
        <tissue evidence="1">Leaf</tissue>
    </source>
</reference>
<dbReference type="Proteomes" id="UP000325577">
    <property type="component" value="Linkage Group LG20"/>
</dbReference>
<sequence length="68" mass="7972">MHPIKPLKRERNIMNQMLFSNINELEVKPKPKGYCKILVSAAFSSFVNVFQAVPMMELSFTHEIKQYE</sequence>
<dbReference type="EMBL" id="CM018044">
    <property type="protein sequence ID" value="KAA8529282.1"/>
    <property type="molecule type" value="Genomic_DNA"/>
</dbReference>